<evidence type="ECO:0000313" key="3">
    <source>
        <dbReference type="Proteomes" id="UP000036403"/>
    </source>
</evidence>
<dbReference type="PaxDb" id="67767-A0A0J7JUG9"/>
<evidence type="ECO:0000313" key="2">
    <source>
        <dbReference type="EMBL" id="KMQ81709.1"/>
    </source>
</evidence>
<reference evidence="2 3" key="1">
    <citation type="submission" date="2015-04" db="EMBL/GenBank/DDBJ databases">
        <title>Lasius niger genome sequencing.</title>
        <authorList>
            <person name="Konorov E.A."/>
            <person name="Nikitin M.A."/>
            <person name="Kirill M.V."/>
            <person name="Chang P."/>
        </authorList>
    </citation>
    <scope>NUCLEOTIDE SEQUENCE [LARGE SCALE GENOMIC DNA]</scope>
    <source>
        <tissue evidence="2">Whole</tissue>
    </source>
</reference>
<comment type="caution">
    <text evidence="2">The sequence shown here is derived from an EMBL/GenBank/DDBJ whole genome shotgun (WGS) entry which is preliminary data.</text>
</comment>
<feature type="compositionally biased region" description="Basic and acidic residues" evidence="1">
    <location>
        <begin position="16"/>
        <end position="33"/>
    </location>
</feature>
<gene>
    <name evidence="2" type="ORF">RF55_25493</name>
</gene>
<feature type="compositionally biased region" description="Basic residues" evidence="1">
    <location>
        <begin position="56"/>
        <end position="73"/>
    </location>
</feature>
<proteinExistence type="predicted"/>
<feature type="region of interest" description="Disordered" evidence="1">
    <location>
        <begin position="16"/>
        <end position="73"/>
    </location>
</feature>
<organism evidence="2 3">
    <name type="scientific">Lasius niger</name>
    <name type="common">Black garden ant</name>
    <dbReference type="NCBI Taxonomy" id="67767"/>
    <lineage>
        <taxon>Eukaryota</taxon>
        <taxon>Metazoa</taxon>
        <taxon>Ecdysozoa</taxon>
        <taxon>Arthropoda</taxon>
        <taxon>Hexapoda</taxon>
        <taxon>Insecta</taxon>
        <taxon>Pterygota</taxon>
        <taxon>Neoptera</taxon>
        <taxon>Endopterygota</taxon>
        <taxon>Hymenoptera</taxon>
        <taxon>Apocrita</taxon>
        <taxon>Aculeata</taxon>
        <taxon>Formicoidea</taxon>
        <taxon>Formicidae</taxon>
        <taxon>Formicinae</taxon>
        <taxon>Lasius</taxon>
        <taxon>Lasius</taxon>
    </lineage>
</organism>
<protein>
    <submittedName>
        <fullName evidence="2">Uncharacterized protein</fullName>
    </submittedName>
</protein>
<dbReference type="EMBL" id="LBMM01032551">
    <property type="protein sequence ID" value="KMQ81709.1"/>
    <property type="molecule type" value="Genomic_DNA"/>
</dbReference>
<feature type="compositionally biased region" description="Basic residues" evidence="1">
    <location>
        <begin position="34"/>
        <end position="45"/>
    </location>
</feature>
<keyword evidence="3" id="KW-1185">Reference proteome</keyword>
<accession>A0A0J7JUG9</accession>
<dbReference type="Proteomes" id="UP000036403">
    <property type="component" value="Unassembled WGS sequence"/>
</dbReference>
<sequence length="73" mass="8894">MDTRAKLEHTWIHAKGRSQERHVENKNWKEGHEVRRKVGKRRRKRNCESLLEGNKERHKKRKIEMGNRKKGVL</sequence>
<evidence type="ECO:0000256" key="1">
    <source>
        <dbReference type="SAM" id="MobiDB-lite"/>
    </source>
</evidence>
<name>A0A0J7JUG9_LASNI</name>
<dbReference type="AlphaFoldDB" id="A0A0J7JUG9"/>